<evidence type="ECO:0000256" key="3">
    <source>
        <dbReference type="ARBA" id="ARBA00012153"/>
    </source>
</evidence>
<dbReference type="Proteomes" id="UP000054226">
    <property type="component" value="Unassembled WGS sequence"/>
</dbReference>
<comment type="function">
    <text evidence="1">Catalyzes the conversion of D-ribulose 5-phosphate to formate and 3,4-dihydroxy-2-butanone 4-phosphate.</text>
</comment>
<dbReference type="Pfam" id="PF00677">
    <property type="entry name" value="Lum_binding"/>
    <property type="match status" value="2"/>
</dbReference>
<dbReference type="Gene3D" id="2.40.30.20">
    <property type="match status" value="2"/>
</dbReference>
<name>M2XW00_9PSEU</name>
<dbReference type="Gene3D" id="3.90.870.10">
    <property type="entry name" value="DHBP synthase"/>
    <property type="match status" value="1"/>
</dbReference>
<evidence type="ECO:0000256" key="2">
    <source>
        <dbReference type="ARBA" id="ARBA00004904"/>
    </source>
</evidence>
<dbReference type="SUPFAM" id="SSF55821">
    <property type="entry name" value="YrdC/RibB"/>
    <property type="match status" value="1"/>
</dbReference>
<evidence type="ECO:0000313" key="9">
    <source>
        <dbReference type="EMBL" id="EME65121.1"/>
    </source>
</evidence>
<dbReference type="InterPro" id="IPR017938">
    <property type="entry name" value="Riboflavin_synthase-like_b-brl"/>
</dbReference>
<dbReference type="InterPro" id="IPR000422">
    <property type="entry name" value="DHBP_synthase_RibB"/>
</dbReference>
<feature type="domain" description="Lumazine-binding" evidence="8">
    <location>
        <begin position="1"/>
        <end position="91"/>
    </location>
</feature>
<dbReference type="GO" id="GO:0008686">
    <property type="term" value="F:3,4-dihydroxy-2-butanone-4-phosphate synthase activity"/>
    <property type="evidence" value="ECO:0007669"/>
    <property type="project" value="UniProtKB-EC"/>
</dbReference>
<dbReference type="GO" id="GO:0009231">
    <property type="term" value="P:riboflavin biosynthetic process"/>
    <property type="evidence" value="ECO:0007669"/>
    <property type="project" value="UniProtKB-UniPathway"/>
</dbReference>
<dbReference type="SUPFAM" id="SSF63380">
    <property type="entry name" value="Riboflavin synthase domain-like"/>
    <property type="match status" value="2"/>
</dbReference>
<evidence type="ECO:0000259" key="8">
    <source>
        <dbReference type="PROSITE" id="PS51177"/>
    </source>
</evidence>
<dbReference type="InterPro" id="IPR026017">
    <property type="entry name" value="Lumazine-bd_dom"/>
</dbReference>
<keyword evidence="4" id="KW-0686">Riboflavin biosynthesis</keyword>
<dbReference type="InterPro" id="IPR017945">
    <property type="entry name" value="DHBP_synth_RibB-like_a/b_dom"/>
</dbReference>
<dbReference type="InterPro" id="IPR023366">
    <property type="entry name" value="ATP_synth_asu-like_sf"/>
</dbReference>
<dbReference type="PANTHER" id="PTHR21327">
    <property type="entry name" value="GTP CYCLOHYDROLASE II-RELATED"/>
    <property type="match status" value="1"/>
</dbReference>
<keyword evidence="6" id="KW-0677">Repeat</keyword>
<sequence length="402" mass="42367">MFTGRIGELGSIEQIKGDVLRVRAPRSADRVREGGSACVNGVRLTVRPADGLLEAVLSAETRRRSTFDTLAAGDLVNIETPLHVGDPLDGHLVQGYVDAVGKVIRVDDEGGAHRIWLRPPQRLLDRLLAKSPIAVDGVSVTIAEVLRDRISVVLLPMTRSATTLGDLKAGDRVNLELDLVGRLVEKAPLSPVGKALPQLPWAGHVDGRAGVEKVLRQLAAGGGVIVWDPETEGEGDVIFAGARLRPESFTFLLTQVCGFPAVPCAPEVLRRLEIAQMPGEGDRQGTAWSIPVDLAAGTGTGVSAAERAATVRKLADPDATAKDFLRPGHVFPLAARPGLLADRSGHTEATVALCTAAGLPPVGVCCEVMNPDGTMAGSADLEVAALRWGMPVVDLADLKAWL</sequence>
<dbReference type="CDD" id="cd00402">
    <property type="entry name" value="Riboflavin_synthase_like"/>
    <property type="match status" value="1"/>
</dbReference>
<dbReference type="Pfam" id="PF00926">
    <property type="entry name" value="DHBP_synthase"/>
    <property type="match status" value="1"/>
</dbReference>
<feature type="domain" description="Lumazine-binding" evidence="8">
    <location>
        <begin position="92"/>
        <end position="188"/>
    </location>
</feature>
<comment type="pathway">
    <text evidence="2">Cofactor biosynthesis; riboflavin biosynthesis; 2-hydroxy-3-oxobutyl phosphate from D-ribulose 5-phosphate: step 1/1.</text>
</comment>
<keyword evidence="10" id="KW-1185">Reference proteome</keyword>
<dbReference type="PATRIC" id="fig|1284240.4.peg.126"/>
<evidence type="ECO:0000256" key="7">
    <source>
        <dbReference type="PROSITE-ProRule" id="PRU00524"/>
    </source>
</evidence>
<dbReference type="PANTHER" id="PTHR21327:SF18">
    <property type="entry name" value="3,4-DIHYDROXY-2-BUTANONE 4-PHOSPHATE SYNTHASE"/>
    <property type="match status" value="1"/>
</dbReference>
<reference evidence="9 10" key="1">
    <citation type="journal article" date="2013" name="Genome Announc.">
        <title>Draft Genome Sequence of Amycolatopsis decaplanina Strain DSM 44594T.</title>
        <authorList>
            <person name="Kaur N."/>
            <person name="Kumar S."/>
            <person name="Bala M."/>
            <person name="Raghava G.P."/>
            <person name="Mayilraj S."/>
        </authorList>
    </citation>
    <scope>NUCLEOTIDE SEQUENCE [LARGE SCALE GENOMIC DNA]</scope>
    <source>
        <strain evidence="9 10">DSM 44594</strain>
    </source>
</reference>
<gene>
    <name evidence="9" type="ORF">H074_00637</name>
</gene>
<proteinExistence type="predicted"/>
<dbReference type="AlphaFoldDB" id="M2XW00"/>
<organism evidence="9 10">
    <name type="scientific">Amycolatopsis decaplanina DSM 44594</name>
    <dbReference type="NCBI Taxonomy" id="1284240"/>
    <lineage>
        <taxon>Bacteria</taxon>
        <taxon>Bacillati</taxon>
        <taxon>Actinomycetota</taxon>
        <taxon>Actinomycetes</taxon>
        <taxon>Pseudonocardiales</taxon>
        <taxon>Pseudonocardiaceae</taxon>
        <taxon>Amycolatopsis</taxon>
    </lineage>
</organism>
<comment type="caution">
    <text evidence="9">The sequence shown here is derived from an EMBL/GenBank/DDBJ whole genome shotgun (WGS) entry which is preliminary data.</text>
</comment>
<evidence type="ECO:0000256" key="5">
    <source>
        <dbReference type="ARBA" id="ARBA00022723"/>
    </source>
</evidence>
<dbReference type="RefSeq" id="WP_007028076.1">
    <property type="nucleotide sequence ID" value="NZ_AOHO01000014.1"/>
</dbReference>
<keyword evidence="5" id="KW-0479">Metal-binding</keyword>
<dbReference type="GO" id="GO:0046872">
    <property type="term" value="F:metal ion binding"/>
    <property type="evidence" value="ECO:0007669"/>
    <property type="project" value="UniProtKB-KW"/>
</dbReference>
<feature type="repeat" description="Lumazine-binding" evidence="7">
    <location>
        <begin position="92"/>
        <end position="188"/>
    </location>
</feature>
<accession>M2XW00</accession>
<dbReference type="InterPro" id="IPR001783">
    <property type="entry name" value="Lumazine-bd"/>
</dbReference>
<evidence type="ECO:0000313" key="10">
    <source>
        <dbReference type="Proteomes" id="UP000054226"/>
    </source>
</evidence>
<dbReference type="GO" id="GO:0005829">
    <property type="term" value="C:cytosol"/>
    <property type="evidence" value="ECO:0007669"/>
    <property type="project" value="TreeGrafter"/>
</dbReference>
<dbReference type="OrthoDB" id="9793111at2"/>
<dbReference type="PROSITE" id="PS51177">
    <property type="entry name" value="LUMAZINE_BIND"/>
    <property type="match status" value="2"/>
</dbReference>
<dbReference type="EMBL" id="AOHO01000014">
    <property type="protein sequence ID" value="EME65121.1"/>
    <property type="molecule type" value="Genomic_DNA"/>
</dbReference>
<dbReference type="EC" id="4.1.99.12" evidence="3"/>
<evidence type="ECO:0000256" key="1">
    <source>
        <dbReference type="ARBA" id="ARBA00002284"/>
    </source>
</evidence>
<evidence type="ECO:0000256" key="6">
    <source>
        <dbReference type="ARBA" id="ARBA00022737"/>
    </source>
</evidence>
<evidence type="ECO:0000256" key="4">
    <source>
        <dbReference type="ARBA" id="ARBA00022619"/>
    </source>
</evidence>
<feature type="repeat" description="Lumazine-binding" evidence="7">
    <location>
        <begin position="1"/>
        <end position="91"/>
    </location>
</feature>
<protein>
    <recommendedName>
        <fullName evidence="3">3,4-dihydroxy-2-butanone-4-phosphate synthase</fullName>
        <ecNumber evidence="3">4.1.99.12</ecNumber>
    </recommendedName>
</protein>
<dbReference type="UniPathway" id="UPA00275">
    <property type="reaction ID" value="UER00399"/>
</dbReference>